<dbReference type="Proteomes" id="UP000006055">
    <property type="component" value="Chromosome"/>
</dbReference>
<dbReference type="InterPro" id="IPR046239">
    <property type="entry name" value="DUF6272"/>
</dbReference>
<keyword evidence="3" id="KW-1185">Reference proteome</keyword>
<reference evidence="3" key="1">
    <citation type="submission" date="2012-06" db="EMBL/GenBank/DDBJ databases">
        <title>Complete sequence of chromosome of Desulfomonile tiedjei DSM 6799.</title>
        <authorList>
            <person name="Lucas S."/>
            <person name="Copeland A."/>
            <person name="Lapidus A."/>
            <person name="Glavina del Rio T."/>
            <person name="Dalin E."/>
            <person name="Tice H."/>
            <person name="Bruce D."/>
            <person name="Goodwin L."/>
            <person name="Pitluck S."/>
            <person name="Peters L."/>
            <person name="Ovchinnikova G."/>
            <person name="Zeytun A."/>
            <person name="Lu M."/>
            <person name="Kyrpides N."/>
            <person name="Mavromatis K."/>
            <person name="Ivanova N."/>
            <person name="Brettin T."/>
            <person name="Detter J.C."/>
            <person name="Han C."/>
            <person name="Larimer F."/>
            <person name="Land M."/>
            <person name="Hauser L."/>
            <person name="Markowitz V."/>
            <person name="Cheng J.-F."/>
            <person name="Hugenholtz P."/>
            <person name="Woyke T."/>
            <person name="Wu D."/>
            <person name="Spring S."/>
            <person name="Schroeder M."/>
            <person name="Brambilla E."/>
            <person name="Klenk H.-P."/>
            <person name="Eisen J.A."/>
        </authorList>
    </citation>
    <scope>NUCLEOTIDE SEQUENCE [LARGE SCALE GENOMIC DNA]</scope>
    <source>
        <strain evidence="3">ATCC 49306 / DSM 6799 / DCB-1</strain>
    </source>
</reference>
<dbReference type="KEGG" id="dti:Desti_3553"/>
<protein>
    <submittedName>
        <fullName evidence="2">Uncharacterized protein</fullName>
    </submittedName>
</protein>
<gene>
    <name evidence="2" type="ordered locus">Desti_3553</name>
</gene>
<dbReference type="STRING" id="706587.Desti_3553"/>
<organism evidence="2 3">
    <name type="scientific">Desulfomonile tiedjei (strain ATCC 49306 / DSM 6799 / DCB-1)</name>
    <dbReference type="NCBI Taxonomy" id="706587"/>
    <lineage>
        <taxon>Bacteria</taxon>
        <taxon>Pseudomonadati</taxon>
        <taxon>Thermodesulfobacteriota</taxon>
        <taxon>Desulfomonilia</taxon>
        <taxon>Desulfomonilales</taxon>
        <taxon>Desulfomonilaceae</taxon>
        <taxon>Desulfomonile</taxon>
    </lineage>
</organism>
<dbReference type="HOGENOM" id="CLU_117549_1_0_7"/>
<dbReference type="EMBL" id="CP003360">
    <property type="protein sequence ID" value="AFM26202.1"/>
    <property type="molecule type" value="Genomic_DNA"/>
</dbReference>
<name>I4C9G1_DESTA</name>
<dbReference type="NCBIfam" id="NF038262">
    <property type="entry name" value="SiaB_fam_kinase"/>
    <property type="match status" value="1"/>
</dbReference>
<proteinExistence type="predicted"/>
<sequence>MALSVHELYKSLMKEGIIFCFCGSVSQSIVEGIGETLWQRMELEGTQTSTISKVFPIFVEQMQNILSHSAEKISSEKSGGEELRFGIVTVGKSNGQFYVCCGNYVGKQSAEILAKRLEELRKMSKEELKDLYKKQRKMASGEGKSKGAGLGFIDMARRASKPLEFNLIPVDDDKFFFSMVTSI</sequence>
<evidence type="ECO:0000313" key="2">
    <source>
        <dbReference type="EMBL" id="AFM26202.1"/>
    </source>
</evidence>
<accession>I4C9G1</accession>
<dbReference type="Pfam" id="PF19788">
    <property type="entry name" value="DUF6272"/>
    <property type="match status" value="1"/>
</dbReference>
<feature type="coiled-coil region" evidence="1">
    <location>
        <begin position="107"/>
        <end position="134"/>
    </location>
</feature>
<dbReference type="AlphaFoldDB" id="I4C9G1"/>
<dbReference type="RefSeq" id="WP_014811333.1">
    <property type="nucleotide sequence ID" value="NC_018025.1"/>
</dbReference>
<evidence type="ECO:0000313" key="3">
    <source>
        <dbReference type="Proteomes" id="UP000006055"/>
    </source>
</evidence>
<evidence type="ECO:0000256" key="1">
    <source>
        <dbReference type="SAM" id="Coils"/>
    </source>
</evidence>
<keyword evidence="1" id="KW-0175">Coiled coil</keyword>
<dbReference type="OrthoDB" id="5365713at2"/>
<dbReference type="eggNOG" id="ENOG502ZG7S">
    <property type="taxonomic scope" value="Bacteria"/>
</dbReference>